<dbReference type="PANTHER" id="PTHR39219">
    <property type="entry name" value="ER MEMBRANE PROTEIN COMPLEX SUBUNIT 10"/>
    <property type="match status" value="1"/>
</dbReference>
<keyword evidence="3" id="KW-1185">Reference proteome</keyword>
<dbReference type="Proteomes" id="UP000800200">
    <property type="component" value="Unassembled WGS sequence"/>
</dbReference>
<feature type="signal peptide" evidence="1">
    <location>
        <begin position="1"/>
        <end position="23"/>
    </location>
</feature>
<dbReference type="EMBL" id="ML994617">
    <property type="protein sequence ID" value="KAF2191026.1"/>
    <property type="molecule type" value="Genomic_DNA"/>
</dbReference>
<proteinExistence type="predicted"/>
<protein>
    <recommendedName>
        <fullName evidence="4">Cyclin-dependent protein kinase regulator pho80</fullName>
    </recommendedName>
</protein>
<sequence length="187" mass="19961">MLLAKLLLLPVAVASSLTVYVHSLPAADGSQSSSHIPGPVPLAQIDYDASTIAASLSSYTPPTGSYSPQHLFRVGLSDPKTGEWRGVVTSAASFADDYKKKFVIHVDEKGGVYHVGFGTSARGKDDEVEIQVVKRASGPTPVLNKPIVLNAEGKLEGKEPEKTFLQKYWWALALFILVQLVAGGGEK</sequence>
<evidence type="ECO:0008006" key="4">
    <source>
        <dbReference type="Google" id="ProtNLM"/>
    </source>
</evidence>
<keyword evidence="1" id="KW-0732">Signal</keyword>
<accession>A0A6A6EM78</accession>
<evidence type="ECO:0000313" key="3">
    <source>
        <dbReference type="Proteomes" id="UP000800200"/>
    </source>
</evidence>
<organism evidence="2 3">
    <name type="scientific">Zopfia rhizophila CBS 207.26</name>
    <dbReference type="NCBI Taxonomy" id="1314779"/>
    <lineage>
        <taxon>Eukaryota</taxon>
        <taxon>Fungi</taxon>
        <taxon>Dikarya</taxon>
        <taxon>Ascomycota</taxon>
        <taxon>Pezizomycotina</taxon>
        <taxon>Dothideomycetes</taxon>
        <taxon>Dothideomycetes incertae sedis</taxon>
        <taxon>Zopfiaceae</taxon>
        <taxon>Zopfia</taxon>
    </lineage>
</organism>
<evidence type="ECO:0000313" key="2">
    <source>
        <dbReference type="EMBL" id="KAF2191026.1"/>
    </source>
</evidence>
<gene>
    <name evidence="2" type="ORF">K469DRAFT_719994</name>
</gene>
<dbReference type="PANTHER" id="PTHR39219:SF1">
    <property type="entry name" value="ER MEMBRANE PROTEIN COMPLEX SUBUNIT 10"/>
    <property type="match status" value="1"/>
</dbReference>
<dbReference type="Pfam" id="PF21203">
    <property type="entry name" value="ECM10"/>
    <property type="match status" value="1"/>
</dbReference>
<name>A0A6A6EM78_9PEZI</name>
<feature type="chain" id="PRO_5025626158" description="Cyclin-dependent protein kinase regulator pho80" evidence="1">
    <location>
        <begin position="24"/>
        <end position="187"/>
    </location>
</feature>
<dbReference type="AlphaFoldDB" id="A0A6A6EM78"/>
<reference evidence="2" key="1">
    <citation type="journal article" date="2020" name="Stud. Mycol.">
        <title>101 Dothideomycetes genomes: a test case for predicting lifestyles and emergence of pathogens.</title>
        <authorList>
            <person name="Haridas S."/>
            <person name="Albert R."/>
            <person name="Binder M."/>
            <person name="Bloem J."/>
            <person name="Labutti K."/>
            <person name="Salamov A."/>
            <person name="Andreopoulos B."/>
            <person name="Baker S."/>
            <person name="Barry K."/>
            <person name="Bills G."/>
            <person name="Bluhm B."/>
            <person name="Cannon C."/>
            <person name="Castanera R."/>
            <person name="Culley D."/>
            <person name="Daum C."/>
            <person name="Ezra D."/>
            <person name="Gonzalez J."/>
            <person name="Henrissat B."/>
            <person name="Kuo A."/>
            <person name="Liang C."/>
            <person name="Lipzen A."/>
            <person name="Lutzoni F."/>
            <person name="Magnuson J."/>
            <person name="Mondo S."/>
            <person name="Nolan M."/>
            <person name="Ohm R."/>
            <person name="Pangilinan J."/>
            <person name="Park H.-J."/>
            <person name="Ramirez L."/>
            <person name="Alfaro M."/>
            <person name="Sun H."/>
            <person name="Tritt A."/>
            <person name="Yoshinaga Y."/>
            <person name="Zwiers L.-H."/>
            <person name="Turgeon B."/>
            <person name="Goodwin S."/>
            <person name="Spatafora J."/>
            <person name="Crous P."/>
            <person name="Grigoriev I."/>
        </authorList>
    </citation>
    <scope>NUCLEOTIDE SEQUENCE</scope>
    <source>
        <strain evidence="2">CBS 207.26</strain>
    </source>
</reference>
<evidence type="ECO:0000256" key="1">
    <source>
        <dbReference type="SAM" id="SignalP"/>
    </source>
</evidence>
<dbReference type="OrthoDB" id="1894652at2759"/>